<sequence>ETIRGRHRNISALIVSREMWKAVVMPGSTFANAVVCVPGDTRTTLERRQREVGRQALGCHGTVANEAVQGDLGWSSFETMEATSKVSFDGRLRLMDRCRWAKRLHWRKRLYQLEKKFGFFTEPVEATTEKEWESVVRKRVREQETVQWLEAARTKSTLTMYAELEQQITAETRLYDNSLGSRLLFEARVGALRTLVYKQRFENNVQSTVCRVCEGESETAEHIILHCGGIQPSATSPNEEANKLHEGVPPLATALGFSTTSERANTTEAFCKTIEADEKMSGGLVASYTTHGALNSPPGLSTINRARPL</sequence>
<dbReference type="EMBL" id="JABSTQ010002164">
    <property type="protein sequence ID" value="KAG0444341.1"/>
    <property type="molecule type" value="Genomic_DNA"/>
</dbReference>
<evidence type="ECO:0000313" key="1">
    <source>
        <dbReference type="EMBL" id="KAG0444341.1"/>
    </source>
</evidence>
<accession>A0AC60QXB6</accession>
<feature type="non-terminal residue" evidence="1">
    <location>
        <position position="1"/>
    </location>
</feature>
<dbReference type="Proteomes" id="UP000805193">
    <property type="component" value="Unassembled WGS sequence"/>
</dbReference>
<evidence type="ECO:0000313" key="2">
    <source>
        <dbReference type="Proteomes" id="UP000805193"/>
    </source>
</evidence>
<comment type="caution">
    <text evidence="1">The sequence shown here is derived from an EMBL/GenBank/DDBJ whole genome shotgun (WGS) entry which is preliminary data.</text>
</comment>
<gene>
    <name evidence="1" type="ORF">HPB47_013905</name>
</gene>
<organism evidence="1 2">
    <name type="scientific">Ixodes persulcatus</name>
    <name type="common">Taiga tick</name>
    <dbReference type="NCBI Taxonomy" id="34615"/>
    <lineage>
        <taxon>Eukaryota</taxon>
        <taxon>Metazoa</taxon>
        <taxon>Ecdysozoa</taxon>
        <taxon>Arthropoda</taxon>
        <taxon>Chelicerata</taxon>
        <taxon>Arachnida</taxon>
        <taxon>Acari</taxon>
        <taxon>Parasitiformes</taxon>
        <taxon>Ixodida</taxon>
        <taxon>Ixodoidea</taxon>
        <taxon>Ixodidae</taxon>
        <taxon>Ixodinae</taxon>
        <taxon>Ixodes</taxon>
    </lineage>
</organism>
<proteinExistence type="predicted"/>
<reference evidence="1 2" key="1">
    <citation type="journal article" date="2020" name="Cell">
        <title>Large-Scale Comparative Analyses of Tick Genomes Elucidate Their Genetic Diversity and Vector Capacities.</title>
        <authorList>
            <consortium name="Tick Genome and Microbiome Consortium (TIGMIC)"/>
            <person name="Jia N."/>
            <person name="Wang J."/>
            <person name="Shi W."/>
            <person name="Du L."/>
            <person name="Sun Y."/>
            <person name="Zhan W."/>
            <person name="Jiang J.F."/>
            <person name="Wang Q."/>
            <person name="Zhang B."/>
            <person name="Ji P."/>
            <person name="Bell-Sakyi L."/>
            <person name="Cui X.M."/>
            <person name="Yuan T.T."/>
            <person name="Jiang B.G."/>
            <person name="Yang W.F."/>
            <person name="Lam T.T."/>
            <person name="Chang Q.C."/>
            <person name="Ding S.J."/>
            <person name="Wang X.J."/>
            <person name="Zhu J.G."/>
            <person name="Ruan X.D."/>
            <person name="Zhao L."/>
            <person name="Wei J.T."/>
            <person name="Ye R.Z."/>
            <person name="Que T.C."/>
            <person name="Du C.H."/>
            <person name="Zhou Y.H."/>
            <person name="Cheng J.X."/>
            <person name="Dai P.F."/>
            <person name="Guo W.B."/>
            <person name="Han X.H."/>
            <person name="Huang E.J."/>
            <person name="Li L.F."/>
            <person name="Wei W."/>
            <person name="Gao Y.C."/>
            <person name="Liu J.Z."/>
            <person name="Shao H.Z."/>
            <person name="Wang X."/>
            <person name="Wang C.C."/>
            <person name="Yang T.C."/>
            <person name="Huo Q.B."/>
            <person name="Li W."/>
            <person name="Chen H.Y."/>
            <person name="Chen S.E."/>
            <person name="Zhou L.G."/>
            <person name="Ni X.B."/>
            <person name="Tian J.H."/>
            <person name="Sheng Y."/>
            <person name="Liu T."/>
            <person name="Pan Y.S."/>
            <person name="Xia L.Y."/>
            <person name="Li J."/>
            <person name="Zhao F."/>
            <person name="Cao W.C."/>
        </authorList>
    </citation>
    <scope>NUCLEOTIDE SEQUENCE [LARGE SCALE GENOMIC DNA]</scope>
    <source>
        <strain evidence="1">Iper-2018</strain>
    </source>
</reference>
<protein>
    <submittedName>
        <fullName evidence="1">Uncharacterized protein</fullName>
    </submittedName>
</protein>
<keyword evidence="2" id="KW-1185">Reference proteome</keyword>
<name>A0AC60QXB6_IXOPE</name>